<dbReference type="Gene3D" id="2.60.40.1180">
    <property type="entry name" value="Golgi alpha-mannosidase II"/>
    <property type="match status" value="1"/>
</dbReference>
<feature type="domain" description="Glycosyl hydrolase family 36 N-terminal" evidence="9">
    <location>
        <begin position="492"/>
        <end position="735"/>
    </location>
</feature>
<dbReference type="EC" id="3.2.1.22" evidence="2"/>
<evidence type="ECO:0000259" key="8">
    <source>
        <dbReference type="Pfam" id="PF16874"/>
    </source>
</evidence>
<dbReference type="InterPro" id="IPR017853">
    <property type="entry name" value="GH"/>
</dbReference>
<organism evidence="10 11">
    <name type="scientific">Fusarium gaditjirri</name>
    <dbReference type="NCBI Taxonomy" id="282569"/>
    <lineage>
        <taxon>Eukaryota</taxon>
        <taxon>Fungi</taxon>
        <taxon>Dikarya</taxon>
        <taxon>Ascomycota</taxon>
        <taxon>Pezizomycotina</taxon>
        <taxon>Sordariomycetes</taxon>
        <taxon>Hypocreomycetidae</taxon>
        <taxon>Hypocreales</taxon>
        <taxon>Nectriaceae</taxon>
        <taxon>Fusarium</taxon>
        <taxon>Fusarium nisikadoi species complex</taxon>
    </lineage>
</organism>
<dbReference type="Gene3D" id="2.70.98.60">
    <property type="entry name" value="alpha-galactosidase from lactobacil brevis"/>
    <property type="match status" value="1"/>
</dbReference>
<evidence type="ECO:0000256" key="4">
    <source>
        <dbReference type="ARBA" id="ARBA00022723"/>
    </source>
</evidence>
<keyword evidence="6" id="KW-0408">Iron</keyword>
<evidence type="ECO:0000313" key="11">
    <source>
        <dbReference type="Proteomes" id="UP000604273"/>
    </source>
</evidence>
<evidence type="ECO:0000259" key="9">
    <source>
        <dbReference type="Pfam" id="PF16875"/>
    </source>
</evidence>
<dbReference type="Gene3D" id="1.10.630.10">
    <property type="entry name" value="Cytochrome P450"/>
    <property type="match status" value="1"/>
</dbReference>
<keyword evidence="3" id="KW-0349">Heme</keyword>
<keyword evidence="11" id="KW-1185">Reference proteome</keyword>
<sequence>MNIYLVTIPLVSLLLLKVASILFQHLRSGLRSVRGPWAAKWTLGWYTWKVSQGSFEHLNRDLHKKYGPVVRYAPNRYSFSDLEAVKVIYGLGTSFPKSSWYMPWGNPGDSNLFNEQSLAQHAHDRKQYQSTYSMSSLVNYEAFVDKCAELLKHRLSELSAAGQVVDMHHWLQCYAFDVIGMITYGKRLGFLDKGEDVGNVINALGDILGYSTIVGIVYPTLHNIIVPIMNFLAGSKGQGGAYVTAFTKERINETQSNPKAVILDNSDASTQSFLMKFLAKNTSKPDTFTWSHVMNGCLMNMVAGSDTTAISLSAVLYHLLKNPSCMGKLREEVDTFTANGQLSTYVTYKESQAMPYLQAVIKEALRLHPATGLPLERVVPKGGATISGHFFPEGTIVGINTWVAHSDRSIFGEDADSFSPERWLQDDDERVAVMNRFWMPVSLPFIPLWAKQGAAIPRSGSVAIWSIVVDGTSFALNGKNVSYRFHVDPATGDLLLDHFGDRVTENPIAQIMSNGGGWSTQAHLRREFPDLGRGDFRTPAVHIKHAKGFTVCNFKYKSHTVLKGKPAIEKLPGTFGSDDDVSTLIIHLYDEYSSVGADLSYSIFPSFDSIVRNVKIINKGDDVITVEKLSSFSVDFPHENYEMLQLQGEWTRECNRTRRKVEYGLQGFGSTTGYSSHYHNPFLSMVSPSTTESHGEAWGFSLVYTGSFSVEVEKSHQGLTRALVGMNPCQLSWPLRSGESLQSPECVSVFSNLGIGEMSRKFHRLYRKNLIRSKFVSETRPVLLNSWEGLYFDFDDKTIYKLAQESAKLGAKLFVLDDGWFGDKHPRVNDHAGLGDWVANPKRFPSGLNSLAQDITKLQVKDSDEKLQFGLWFEPEMVNQKSELYEQHPEWVLSAGSHARSETRQQLVLNAALPDVQDFIISSVSKIIETVPVSYVKWDNNRAMHESPTPDNHHAYMLGIYHVFDVLTTRFPDVLWEGCASGGGRFDPGILQYFPQVWTSDNMDAFDRIHIQFGTSLVYPPSTMGAHVCSAPNDVTGRSIPMSFRAHVAMMGGSFGFELNPDHTPEEDKAQIPELIKLAEKINPIIIKGDMWRLVLPEDSNFPAAIFVSEDGSQAVLFAFQIRATTVLNYPLLRLAGLDPAARYRLDGGETYSGATLMNGGIQFRFGTDYDSKVVLLERV</sequence>
<gene>
    <name evidence="10" type="ORF">FGADI_4329</name>
</gene>
<dbReference type="CDD" id="cd11060">
    <property type="entry name" value="CYP57A1-like"/>
    <property type="match status" value="1"/>
</dbReference>
<evidence type="ECO:0000256" key="1">
    <source>
        <dbReference type="ARBA" id="ARBA00001255"/>
    </source>
</evidence>
<dbReference type="GO" id="GO:0020037">
    <property type="term" value="F:heme binding"/>
    <property type="evidence" value="ECO:0007669"/>
    <property type="project" value="InterPro"/>
</dbReference>
<dbReference type="InterPro" id="IPR031704">
    <property type="entry name" value="Glyco_hydro_36_N"/>
</dbReference>
<dbReference type="InterPro" id="IPR001128">
    <property type="entry name" value="Cyt_P450"/>
</dbReference>
<dbReference type="PANTHER" id="PTHR24305:SF190">
    <property type="entry name" value="P450, PUTATIVE (EUROFUNG)-RELATED"/>
    <property type="match status" value="1"/>
</dbReference>
<dbReference type="Pfam" id="PF02065">
    <property type="entry name" value="Melibiase"/>
    <property type="match status" value="1"/>
</dbReference>
<comment type="catalytic activity">
    <reaction evidence="1">
        <text>Hydrolysis of terminal, non-reducing alpha-D-galactose residues in alpha-D-galactosides, including galactose oligosaccharides, galactomannans and galactolipids.</text>
        <dbReference type="EC" id="3.2.1.22"/>
    </reaction>
</comment>
<dbReference type="FunFam" id="3.20.20.70:FF:000118">
    <property type="entry name" value="Alpha-galactosidase"/>
    <property type="match status" value="1"/>
</dbReference>
<dbReference type="InterPro" id="IPR013780">
    <property type="entry name" value="Glyco_hydro_b"/>
</dbReference>
<evidence type="ECO:0000256" key="7">
    <source>
        <dbReference type="ARBA" id="ARBA00023295"/>
    </source>
</evidence>
<dbReference type="InterPro" id="IPR050121">
    <property type="entry name" value="Cytochrome_P450_monoxygenase"/>
</dbReference>
<dbReference type="InterPro" id="IPR002252">
    <property type="entry name" value="Glyco_hydro_36"/>
</dbReference>
<evidence type="ECO:0000256" key="3">
    <source>
        <dbReference type="ARBA" id="ARBA00022617"/>
    </source>
</evidence>
<protein>
    <recommendedName>
        <fullName evidence="2">alpha-galactosidase</fullName>
        <ecNumber evidence="2">3.2.1.22</ecNumber>
    </recommendedName>
</protein>
<evidence type="ECO:0000256" key="5">
    <source>
        <dbReference type="ARBA" id="ARBA00022801"/>
    </source>
</evidence>
<dbReference type="CDD" id="cd14791">
    <property type="entry name" value="GH36"/>
    <property type="match status" value="1"/>
</dbReference>
<evidence type="ECO:0000313" key="10">
    <source>
        <dbReference type="EMBL" id="KAF4955758.1"/>
    </source>
</evidence>
<keyword evidence="5" id="KW-0378">Hydrolase</keyword>
<dbReference type="SUPFAM" id="SSF51445">
    <property type="entry name" value="(Trans)glycosidases"/>
    <property type="match status" value="1"/>
</dbReference>
<evidence type="ECO:0000256" key="2">
    <source>
        <dbReference type="ARBA" id="ARBA00012755"/>
    </source>
</evidence>
<dbReference type="GO" id="GO:0004557">
    <property type="term" value="F:alpha-galactosidase activity"/>
    <property type="evidence" value="ECO:0007669"/>
    <property type="project" value="UniProtKB-EC"/>
</dbReference>
<dbReference type="OrthoDB" id="5795902at2759"/>
<comment type="caution">
    <text evidence="10">The sequence shown here is derived from an EMBL/GenBank/DDBJ whole genome shotgun (WGS) entry which is preliminary data.</text>
</comment>
<dbReference type="PRINTS" id="PR00743">
    <property type="entry name" value="GLHYDRLASE36"/>
</dbReference>
<dbReference type="InterPro" id="IPR031705">
    <property type="entry name" value="Glyco_hydro_36_C"/>
</dbReference>
<feature type="domain" description="Glycosyl hydrolase family 36 C-terminal" evidence="8">
    <location>
        <begin position="1103"/>
        <end position="1177"/>
    </location>
</feature>
<dbReference type="Proteomes" id="UP000604273">
    <property type="component" value="Unassembled WGS sequence"/>
</dbReference>
<dbReference type="Gene3D" id="3.20.20.70">
    <property type="entry name" value="Aldolase class I"/>
    <property type="match status" value="1"/>
</dbReference>
<dbReference type="InterPro" id="IPR036396">
    <property type="entry name" value="Cyt_P450_sf"/>
</dbReference>
<keyword evidence="4" id="KW-0479">Metal-binding</keyword>
<name>A0A8H4WYR3_9HYPO</name>
<dbReference type="Pfam" id="PF16874">
    <property type="entry name" value="Glyco_hydro_36C"/>
    <property type="match status" value="1"/>
</dbReference>
<reference evidence="10" key="1">
    <citation type="journal article" date="2020" name="BMC Genomics">
        <title>Correction to: Identification and distribution of gene clusters required for synthesis of sphingolipid metabolism inhibitors in diverse species of the filamentous fungus Fusarium.</title>
        <authorList>
            <person name="Kim H.S."/>
            <person name="Lohmar J.M."/>
            <person name="Busman M."/>
            <person name="Brown D.W."/>
            <person name="Naumann T.A."/>
            <person name="Divon H.H."/>
            <person name="Lysoe E."/>
            <person name="Uhlig S."/>
            <person name="Proctor R.H."/>
        </authorList>
    </citation>
    <scope>NUCLEOTIDE SEQUENCE</scope>
    <source>
        <strain evidence="10">NRRL 45417</strain>
    </source>
</reference>
<dbReference type="GO" id="GO:0016705">
    <property type="term" value="F:oxidoreductase activity, acting on paired donors, with incorporation or reduction of molecular oxygen"/>
    <property type="evidence" value="ECO:0007669"/>
    <property type="project" value="InterPro"/>
</dbReference>
<dbReference type="SUPFAM" id="SSF48264">
    <property type="entry name" value="Cytochrome P450"/>
    <property type="match status" value="1"/>
</dbReference>
<dbReference type="Pfam" id="PF16875">
    <property type="entry name" value="Glyco_hydro_36N"/>
    <property type="match status" value="1"/>
</dbReference>
<dbReference type="EMBL" id="JABFAI010000094">
    <property type="protein sequence ID" value="KAF4955758.1"/>
    <property type="molecule type" value="Genomic_DNA"/>
</dbReference>
<dbReference type="GO" id="GO:0004497">
    <property type="term" value="F:monooxygenase activity"/>
    <property type="evidence" value="ECO:0007669"/>
    <property type="project" value="InterPro"/>
</dbReference>
<dbReference type="GO" id="GO:0005506">
    <property type="term" value="F:iron ion binding"/>
    <property type="evidence" value="ECO:0007669"/>
    <property type="project" value="InterPro"/>
</dbReference>
<dbReference type="PANTHER" id="PTHR24305">
    <property type="entry name" value="CYTOCHROME P450"/>
    <property type="match status" value="1"/>
</dbReference>
<dbReference type="GO" id="GO:0016052">
    <property type="term" value="P:carbohydrate catabolic process"/>
    <property type="evidence" value="ECO:0007669"/>
    <property type="project" value="InterPro"/>
</dbReference>
<dbReference type="AlphaFoldDB" id="A0A8H4WYR3"/>
<accession>A0A8H4WYR3</accession>
<dbReference type="InterPro" id="IPR013785">
    <property type="entry name" value="Aldolase_TIM"/>
</dbReference>
<keyword evidence="7" id="KW-0326">Glycosidase</keyword>
<evidence type="ECO:0000256" key="6">
    <source>
        <dbReference type="ARBA" id="ARBA00023004"/>
    </source>
</evidence>
<proteinExistence type="predicted"/>
<dbReference type="InterPro" id="IPR038417">
    <property type="entry name" value="Alpga-gal_N_sf"/>
</dbReference>
<dbReference type="Pfam" id="PF00067">
    <property type="entry name" value="p450"/>
    <property type="match status" value="1"/>
</dbReference>
<reference evidence="10" key="2">
    <citation type="submission" date="2020-05" db="EMBL/GenBank/DDBJ databases">
        <authorList>
            <person name="Kim H.-S."/>
            <person name="Proctor R.H."/>
            <person name="Brown D.W."/>
        </authorList>
    </citation>
    <scope>NUCLEOTIDE SEQUENCE</scope>
    <source>
        <strain evidence="10">NRRL 45417</strain>
    </source>
</reference>